<name>A0A6A6SL20_9PLEO</name>
<feature type="domain" description="Cellulose-binding Sde182 nucleoside hydrolase-like" evidence="1">
    <location>
        <begin position="43"/>
        <end position="358"/>
    </location>
</feature>
<evidence type="ECO:0000259" key="2">
    <source>
        <dbReference type="Pfam" id="PF21027"/>
    </source>
</evidence>
<organism evidence="3 4">
    <name type="scientific">Lophiostoma macrostomum CBS 122681</name>
    <dbReference type="NCBI Taxonomy" id="1314788"/>
    <lineage>
        <taxon>Eukaryota</taxon>
        <taxon>Fungi</taxon>
        <taxon>Dikarya</taxon>
        <taxon>Ascomycota</taxon>
        <taxon>Pezizomycotina</taxon>
        <taxon>Dothideomycetes</taxon>
        <taxon>Pleosporomycetidae</taxon>
        <taxon>Pleosporales</taxon>
        <taxon>Lophiostomataceae</taxon>
        <taxon>Lophiostoma</taxon>
    </lineage>
</organism>
<sequence>MAEGIYRSRAISSTSSFVFDTKVWYHLCNNCVVLWQGSCCTSTLVTTDLESDDFASLVRYILYTNDLDTQGLVYSSSRYHWQGDGKGTRFFLPGREYNSSQTSWRPTGTTTIQEHLLKAYAEVYPNLLHHDPTYPTPEELLSITKIGNVDFEGEMAKDTDGSNLIKNLLFDNDPRTLYLQAWGGTNTIARALKSIEDEYNSSSQWPDMKSAISRKAVIMASGFQDETYADYIAPTWPSIRVEEYSAGYFTWGFNCNLGQGNNRGLPDNNVYYKGAWIKTNIEIGPLGSLYRSWLDGQTTFGGGDPYDVFGDPNKTSFWCAPMQPYDFLSEGDNVAYNPLLTTGIQDPSNPALGGWGGRGKQNSTSPNLWVLVDTERAANGSEIDSSTDRWVAAAQNDFAARMQWTLTEDYHAGNHAPAVRVMGDKMVVAQAGSSVRLTAQVSDPDRNQVSVSWWQYLEEGTYPGIVQISAERNNRATVEVPQDAKGGETLSIIVEATDDGHFPLTRYDRVFIQVAE</sequence>
<proteinExistence type="predicted"/>
<dbReference type="AlphaFoldDB" id="A0A6A6SL20"/>
<evidence type="ECO:0000313" key="3">
    <source>
        <dbReference type="EMBL" id="KAF2648585.1"/>
    </source>
</evidence>
<dbReference type="OrthoDB" id="3592035at2759"/>
<keyword evidence="4" id="KW-1185">Reference proteome</keyword>
<dbReference type="InterPro" id="IPR011483">
    <property type="entry name" value="Sde182_NH-like"/>
</dbReference>
<dbReference type="InterPro" id="IPR048527">
    <property type="entry name" value="Sde182_C"/>
</dbReference>
<dbReference type="Gene3D" id="3.90.245.10">
    <property type="entry name" value="Ribonucleoside hydrolase-like"/>
    <property type="match status" value="1"/>
</dbReference>
<dbReference type="Proteomes" id="UP000799324">
    <property type="component" value="Unassembled WGS sequence"/>
</dbReference>
<dbReference type="EMBL" id="MU004531">
    <property type="protein sequence ID" value="KAF2648585.1"/>
    <property type="molecule type" value="Genomic_DNA"/>
</dbReference>
<dbReference type="InterPro" id="IPR013783">
    <property type="entry name" value="Ig-like_fold"/>
</dbReference>
<gene>
    <name evidence="3" type="ORF">K491DRAFT_771988</name>
</gene>
<protein>
    <submittedName>
        <fullName evidence="3">DUF1593-domain-containing protein</fullName>
    </submittedName>
</protein>
<feature type="domain" description="Cellulose-binding Sde182 C-terminal" evidence="2">
    <location>
        <begin position="435"/>
        <end position="514"/>
    </location>
</feature>
<accession>A0A6A6SL20</accession>
<reference evidence="3" key="1">
    <citation type="journal article" date="2020" name="Stud. Mycol.">
        <title>101 Dothideomycetes genomes: a test case for predicting lifestyles and emergence of pathogens.</title>
        <authorList>
            <person name="Haridas S."/>
            <person name="Albert R."/>
            <person name="Binder M."/>
            <person name="Bloem J."/>
            <person name="Labutti K."/>
            <person name="Salamov A."/>
            <person name="Andreopoulos B."/>
            <person name="Baker S."/>
            <person name="Barry K."/>
            <person name="Bills G."/>
            <person name="Bluhm B."/>
            <person name="Cannon C."/>
            <person name="Castanera R."/>
            <person name="Culley D."/>
            <person name="Daum C."/>
            <person name="Ezra D."/>
            <person name="Gonzalez J."/>
            <person name="Henrissat B."/>
            <person name="Kuo A."/>
            <person name="Liang C."/>
            <person name="Lipzen A."/>
            <person name="Lutzoni F."/>
            <person name="Magnuson J."/>
            <person name="Mondo S."/>
            <person name="Nolan M."/>
            <person name="Ohm R."/>
            <person name="Pangilinan J."/>
            <person name="Park H.-J."/>
            <person name="Ramirez L."/>
            <person name="Alfaro M."/>
            <person name="Sun H."/>
            <person name="Tritt A."/>
            <person name="Yoshinaga Y."/>
            <person name="Zwiers L.-H."/>
            <person name="Turgeon B."/>
            <person name="Goodwin S."/>
            <person name="Spatafora J."/>
            <person name="Crous P."/>
            <person name="Grigoriev I."/>
        </authorList>
    </citation>
    <scope>NUCLEOTIDE SEQUENCE</scope>
    <source>
        <strain evidence="3">CBS 122681</strain>
    </source>
</reference>
<dbReference type="Pfam" id="PF21027">
    <property type="entry name" value="Sde0182_C"/>
    <property type="match status" value="1"/>
</dbReference>
<dbReference type="Pfam" id="PF07632">
    <property type="entry name" value="Sde182_NH-like"/>
    <property type="match status" value="1"/>
</dbReference>
<evidence type="ECO:0000313" key="4">
    <source>
        <dbReference type="Proteomes" id="UP000799324"/>
    </source>
</evidence>
<dbReference type="GO" id="GO:0016799">
    <property type="term" value="F:hydrolase activity, hydrolyzing N-glycosyl compounds"/>
    <property type="evidence" value="ECO:0007669"/>
    <property type="project" value="InterPro"/>
</dbReference>
<dbReference type="InterPro" id="IPR036452">
    <property type="entry name" value="Ribo_hydro-like"/>
</dbReference>
<evidence type="ECO:0000259" key="1">
    <source>
        <dbReference type="Pfam" id="PF07632"/>
    </source>
</evidence>
<dbReference type="Gene3D" id="2.60.40.10">
    <property type="entry name" value="Immunoglobulins"/>
    <property type="match status" value="1"/>
</dbReference>